<evidence type="ECO:0000313" key="2">
    <source>
        <dbReference type="Proteomes" id="UP000029995"/>
    </source>
</evidence>
<accession>A0A0A0DE07</accession>
<evidence type="ECO:0000313" key="1">
    <source>
        <dbReference type="EMBL" id="KGM36133.1"/>
    </source>
</evidence>
<dbReference type="Proteomes" id="UP000029995">
    <property type="component" value="Unassembled WGS sequence"/>
</dbReference>
<dbReference type="RefSeq" id="WP_034830501.1">
    <property type="nucleotide sequence ID" value="NZ_JANX01000001.1"/>
</dbReference>
<organism evidence="1 2">
    <name type="scientific">Inquilinus limosus MP06</name>
    <dbReference type="NCBI Taxonomy" id="1398085"/>
    <lineage>
        <taxon>Bacteria</taxon>
        <taxon>Pseudomonadati</taxon>
        <taxon>Pseudomonadota</taxon>
        <taxon>Alphaproteobacteria</taxon>
        <taxon>Rhodospirillales</taxon>
        <taxon>Rhodospirillaceae</taxon>
        <taxon>Inquilinus</taxon>
    </lineage>
</organism>
<comment type="caution">
    <text evidence="1">The sequence shown here is derived from an EMBL/GenBank/DDBJ whole genome shotgun (WGS) entry which is preliminary data.</text>
</comment>
<dbReference type="EMBL" id="JANX01000001">
    <property type="protein sequence ID" value="KGM36133.1"/>
    <property type="molecule type" value="Genomic_DNA"/>
</dbReference>
<reference evidence="1 2" key="1">
    <citation type="submission" date="2014-01" db="EMBL/GenBank/DDBJ databases">
        <title>Genome sequence determination for a cystic fibrosis isolate, Inquilinus limosus.</title>
        <authorList>
            <person name="Pino M."/>
            <person name="Di Conza J."/>
            <person name="Gutkind G."/>
        </authorList>
    </citation>
    <scope>NUCLEOTIDE SEQUENCE [LARGE SCALE GENOMIC DNA]</scope>
    <source>
        <strain evidence="1 2">MP06</strain>
    </source>
</reference>
<dbReference type="AlphaFoldDB" id="A0A0A0DE07"/>
<protein>
    <submittedName>
        <fullName evidence="1">Uncharacterized protein</fullName>
    </submittedName>
</protein>
<gene>
    <name evidence="1" type="ORF">P409_00360</name>
</gene>
<name>A0A0A0DE07_9PROT</name>
<proteinExistence type="predicted"/>
<sequence>MRLKNVMKRYRSTFVRDDGLRFLGELTSPAPDKVFLKVDPASMVAAGNVFGTEVGRHYLVLSRGESDLATTIYRLFELVEVDRKLAWSRMQKIVDPVTGLETDTVPVALGDVWVHIEKQDLITDITHIDERRYTVTTPVTLQVNDKLGDYTVVEVFFAYGVCQALVK</sequence>